<dbReference type="SMART" id="SM00382">
    <property type="entry name" value="AAA"/>
    <property type="match status" value="1"/>
</dbReference>
<evidence type="ECO:0000259" key="4">
    <source>
        <dbReference type="PROSITE" id="PS50893"/>
    </source>
</evidence>
<sequence>MSLKLLHVSGGYSNLLILRDVSFEIKKGEVLALIGLNGAGKSTTIKHILGLLTPVSGKITIDDQTISNDFSAYEKKIAYVPEQPDFYRQLTLQEHLDLVMEVYRSDDDKTRNEAKRLLKMFRLEDKLDWLPVHFSKGMQQKMMLTAALMLDCELLIIDEPFVGLDPVAIDDLIKLINEKKKSGKSVLMSTHILANAQNLADQFVLLNQGRVQAQGNLDEVRQTVGMPKASLEEIYLKLAKGEFKQ</sequence>
<keyword evidence="1" id="KW-0813">Transport</keyword>
<dbReference type="GO" id="GO:0016887">
    <property type="term" value="F:ATP hydrolysis activity"/>
    <property type="evidence" value="ECO:0007669"/>
    <property type="project" value="InterPro"/>
</dbReference>
<evidence type="ECO:0000313" key="6">
    <source>
        <dbReference type="Proteomes" id="UP001321861"/>
    </source>
</evidence>
<reference evidence="5 6" key="1">
    <citation type="journal article" date="2023" name="Microbiol. Spectr.">
        <title>Symbiosis of Carpenter Bees with Uncharacterized Lactic Acid Bacteria Showing NAD Auxotrophy.</title>
        <authorList>
            <person name="Kawasaki S."/>
            <person name="Ozawa K."/>
            <person name="Mori T."/>
            <person name="Yamamoto A."/>
            <person name="Ito M."/>
            <person name="Ohkuma M."/>
            <person name="Sakamoto M."/>
            <person name="Matsutani M."/>
        </authorList>
    </citation>
    <scope>NUCLEOTIDE SEQUENCE [LARGE SCALE GENOMIC DNA]</scope>
    <source>
        <strain evidence="5 6">XA3</strain>
    </source>
</reference>
<dbReference type="CDD" id="cd03230">
    <property type="entry name" value="ABC_DR_subfamily_A"/>
    <property type="match status" value="1"/>
</dbReference>
<dbReference type="InterPro" id="IPR027417">
    <property type="entry name" value="P-loop_NTPase"/>
</dbReference>
<dbReference type="RefSeq" id="WP_317636408.1">
    <property type="nucleotide sequence ID" value="NZ_AP026802.1"/>
</dbReference>
<dbReference type="PANTHER" id="PTHR42939">
    <property type="entry name" value="ABC TRANSPORTER ATP-BINDING PROTEIN ALBC-RELATED"/>
    <property type="match status" value="1"/>
</dbReference>
<evidence type="ECO:0000256" key="2">
    <source>
        <dbReference type="ARBA" id="ARBA00022741"/>
    </source>
</evidence>
<evidence type="ECO:0000313" key="5">
    <source>
        <dbReference type="EMBL" id="BDR58509.1"/>
    </source>
</evidence>
<dbReference type="KEGG" id="xap:XA3_09500"/>
<evidence type="ECO:0000256" key="3">
    <source>
        <dbReference type="ARBA" id="ARBA00022840"/>
    </source>
</evidence>
<dbReference type="PANTHER" id="PTHR42939:SF5">
    <property type="entry name" value="ABC-TYPE TRANSPORTER ATP-BINDING PROTEIN ECSA"/>
    <property type="match status" value="1"/>
</dbReference>
<accession>A0AAU9D410</accession>
<dbReference type="SUPFAM" id="SSF52540">
    <property type="entry name" value="P-loop containing nucleoside triphosphate hydrolases"/>
    <property type="match status" value="1"/>
</dbReference>
<dbReference type="InterPro" id="IPR003439">
    <property type="entry name" value="ABC_transporter-like_ATP-bd"/>
</dbReference>
<gene>
    <name evidence="5" type="ORF">XA3_09500</name>
</gene>
<protein>
    <submittedName>
        <fullName evidence="5">ABC transporter ATP-binding protein</fullName>
    </submittedName>
</protein>
<keyword evidence="6" id="KW-1185">Reference proteome</keyword>
<dbReference type="EMBL" id="AP026802">
    <property type="protein sequence ID" value="BDR58509.1"/>
    <property type="molecule type" value="Genomic_DNA"/>
</dbReference>
<dbReference type="InterPro" id="IPR003593">
    <property type="entry name" value="AAA+_ATPase"/>
</dbReference>
<evidence type="ECO:0000256" key="1">
    <source>
        <dbReference type="ARBA" id="ARBA00022448"/>
    </source>
</evidence>
<dbReference type="PROSITE" id="PS50893">
    <property type="entry name" value="ABC_TRANSPORTER_2"/>
    <property type="match status" value="1"/>
</dbReference>
<feature type="domain" description="ABC transporter" evidence="4">
    <location>
        <begin position="3"/>
        <end position="233"/>
    </location>
</feature>
<name>A0AAU9D410_9LACO</name>
<proteinExistence type="predicted"/>
<dbReference type="Proteomes" id="UP001321861">
    <property type="component" value="Chromosome"/>
</dbReference>
<dbReference type="GO" id="GO:0005524">
    <property type="term" value="F:ATP binding"/>
    <property type="evidence" value="ECO:0007669"/>
    <property type="project" value="UniProtKB-KW"/>
</dbReference>
<organism evidence="5 6">
    <name type="scientific">Xylocopilactobacillus apicola</name>
    <dbReference type="NCBI Taxonomy" id="2932184"/>
    <lineage>
        <taxon>Bacteria</taxon>
        <taxon>Bacillati</taxon>
        <taxon>Bacillota</taxon>
        <taxon>Bacilli</taxon>
        <taxon>Lactobacillales</taxon>
        <taxon>Lactobacillaceae</taxon>
        <taxon>Xylocopilactobacillus</taxon>
    </lineage>
</organism>
<dbReference type="InterPro" id="IPR051782">
    <property type="entry name" value="ABC_Transporter_VariousFunc"/>
</dbReference>
<dbReference type="Gene3D" id="3.40.50.300">
    <property type="entry name" value="P-loop containing nucleotide triphosphate hydrolases"/>
    <property type="match status" value="1"/>
</dbReference>
<dbReference type="AlphaFoldDB" id="A0AAU9D410"/>
<keyword evidence="2" id="KW-0547">Nucleotide-binding</keyword>
<keyword evidence="3 5" id="KW-0067">ATP-binding</keyword>
<dbReference type="Pfam" id="PF00005">
    <property type="entry name" value="ABC_tran"/>
    <property type="match status" value="1"/>
</dbReference>